<dbReference type="InterPro" id="IPR037079">
    <property type="entry name" value="AF2212/PG0164-like_sf"/>
</dbReference>
<name>A0A9W6KHV4_9ACTN</name>
<gene>
    <name evidence="1" type="ORF">GCM10017581_028060</name>
</gene>
<keyword evidence="2" id="KW-1185">Reference proteome</keyword>
<dbReference type="Pfam" id="PF08922">
    <property type="entry name" value="DUF1905"/>
    <property type="match status" value="1"/>
</dbReference>
<evidence type="ECO:0000313" key="1">
    <source>
        <dbReference type="EMBL" id="GLL01065.1"/>
    </source>
</evidence>
<organism evidence="1 2">
    <name type="scientific">Dactylosporangium matsuzakiense</name>
    <dbReference type="NCBI Taxonomy" id="53360"/>
    <lineage>
        <taxon>Bacteria</taxon>
        <taxon>Bacillati</taxon>
        <taxon>Actinomycetota</taxon>
        <taxon>Actinomycetes</taxon>
        <taxon>Micromonosporales</taxon>
        <taxon>Micromonosporaceae</taxon>
        <taxon>Dactylosporangium</taxon>
    </lineage>
</organism>
<dbReference type="SUPFAM" id="SSF141694">
    <property type="entry name" value="AF2212/PG0164-like"/>
    <property type="match status" value="1"/>
</dbReference>
<reference evidence="1" key="2">
    <citation type="submission" date="2023-01" db="EMBL/GenBank/DDBJ databases">
        <authorList>
            <person name="Sun Q."/>
            <person name="Evtushenko L."/>
        </authorList>
    </citation>
    <scope>NUCLEOTIDE SEQUENCE</scope>
    <source>
        <strain evidence="1">VKM Ac-1321</strain>
    </source>
</reference>
<dbReference type="AlphaFoldDB" id="A0A9W6KHV4"/>
<reference evidence="1" key="1">
    <citation type="journal article" date="2014" name="Int. J. Syst. Evol. Microbiol.">
        <title>Complete genome sequence of Corynebacterium casei LMG S-19264T (=DSM 44701T), isolated from a smear-ripened cheese.</title>
        <authorList>
            <consortium name="US DOE Joint Genome Institute (JGI-PGF)"/>
            <person name="Walter F."/>
            <person name="Albersmeier A."/>
            <person name="Kalinowski J."/>
            <person name="Ruckert C."/>
        </authorList>
    </citation>
    <scope>NUCLEOTIDE SEQUENCE</scope>
    <source>
        <strain evidence="1">VKM Ac-1321</strain>
    </source>
</reference>
<evidence type="ECO:0000313" key="2">
    <source>
        <dbReference type="Proteomes" id="UP001143480"/>
    </source>
</evidence>
<dbReference type="EMBL" id="BSFP01000013">
    <property type="protein sequence ID" value="GLL01065.1"/>
    <property type="molecule type" value="Genomic_DNA"/>
</dbReference>
<evidence type="ECO:0008006" key="3">
    <source>
        <dbReference type="Google" id="ProtNLM"/>
    </source>
</evidence>
<proteinExistence type="predicted"/>
<comment type="caution">
    <text evidence="1">The sequence shown here is derived from an EMBL/GenBank/DDBJ whole genome shotgun (WGS) entry which is preliminary data.</text>
</comment>
<dbReference type="Gene3D" id="2.40.30.100">
    <property type="entry name" value="AF2212/PG0164-like"/>
    <property type="match status" value="1"/>
</dbReference>
<dbReference type="RefSeq" id="WP_223105136.1">
    <property type="nucleotide sequence ID" value="NZ_BAAAXA010000001.1"/>
</dbReference>
<dbReference type="Proteomes" id="UP001143480">
    <property type="component" value="Unassembled WGS sequence"/>
</dbReference>
<dbReference type="InterPro" id="IPR015018">
    <property type="entry name" value="DUF1905"/>
</dbReference>
<accession>A0A9W6KHV4</accession>
<protein>
    <recommendedName>
        <fullName evidence="3">DUF1905 domain-containing protein</fullName>
    </recommendedName>
</protein>
<sequence>MIVEFESRLWQWDARQGDSWYFVSLPADRSEEIRELTAGTRRGFGSVRVRAQVGATIWRTSIFPSADGPYVLPMKQAVRKAQHLDRDDLVTATVEILDL</sequence>